<dbReference type="GO" id="GO:0016829">
    <property type="term" value="F:lyase activity"/>
    <property type="evidence" value="ECO:0007669"/>
    <property type="project" value="UniProtKB-KW"/>
</dbReference>
<evidence type="ECO:0000256" key="2">
    <source>
        <dbReference type="ARBA" id="ARBA00022723"/>
    </source>
</evidence>
<dbReference type="Gene3D" id="2.40.128.20">
    <property type="match status" value="1"/>
</dbReference>
<dbReference type="CDD" id="cd03416">
    <property type="entry name" value="CbiX_SirB_N"/>
    <property type="match status" value="2"/>
</dbReference>
<evidence type="ECO:0000313" key="6">
    <source>
        <dbReference type="EMBL" id="HIH95609.1"/>
    </source>
</evidence>
<keyword evidence="2" id="KW-0479">Metal-binding</keyword>
<accession>A0A832SF07</accession>
<feature type="domain" description="GLUG" evidence="5">
    <location>
        <begin position="1026"/>
        <end position="1052"/>
    </location>
</feature>
<feature type="non-terminal residue" evidence="6">
    <location>
        <position position="2051"/>
    </location>
</feature>
<dbReference type="PANTHER" id="PTHR33542:SF3">
    <property type="entry name" value="SIROHYDROCHLORIN FERROCHELATASE, CHLOROPLASTIC"/>
    <property type="match status" value="1"/>
</dbReference>
<dbReference type="InterPro" id="IPR012674">
    <property type="entry name" value="Calycin"/>
</dbReference>
<dbReference type="InterPro" id="IPR011493">
    <property type="entry name" value="GLUG"/>
</dbReference>
<dbReference type="Proteomes" id="UP000600774">
    <property type="component" value="Unassembled WGS sequence"/>
</dbReference>
<feature type="domain" description="GLUG" evidence="5">
    <location>
        <begin position="1316"/>
        <end position="1342"/>
    </location>
</feature>
<keyword evidence="4" id="KW-0170">Cobalt</keyword>
<name>A0A832SF07_9EURY</name>
<keyword evidence="3" id="KW-0456">Lyase</keyword>
<reference evidence="6" key="1">
    <citation type="journal article" date="2020" name="bioRxiv">
        <title>A rank-normalized archaeal taxonomy based on genome phylogeny resolves widespread incomplete and uneven classifications.</title>
        <authorList>
            <person name="Rinke C."/>
            <person name="Chuvochina M."/>
            <person name="Mussig A.J."/>
            <person name="Chaumeil P.-A."/>
            <person name="Waite D.W."/>
            <person name="Whitman W.B."/>
            <person name="Parks D.H."/>
            <person name="Hugenholtz P."/>
        </authorList>
    </citation>
    <scope>NUCLEOTIDE SEQUENCE</scope>
    <source>
        <strain evidence="6">UBA8876</strain>
    </source>
</reference>
<dbReference type="GO" id="GO:0009236">
    <property type="term" value="P:cobalamin biosynthetic process"/>
    <property type="evidence" value="ECO:0007669"/>
    <property type="project" value="UniProtKB-KW"/>
</dbReference>
<dbReference type="Pfam" id="PF01903">
    <property type="entry name" value="CbiX"/>
    <property type="match status" value="2"/>
</dbReference>
<feature type="domain" description="GLUG" evidence="5">
    <location>
        <begin position="1965"/>
        <end position="1989"/>
    </location>
</feature>
<evidence type="ECO:0000259" key="5">
    <source>
        <dbReference type="Pfam" id="PF07581"/>
    </source>
</evidence>
<comment type="caution">
    <text evidence="6">The sequence shown here is derived from an EMBL/GenBank/DDBJ whole genome shotgun (WGS) entry which is preliminary data.</text>
</comment>
<proteinExistence type="predicted"/>
<dbReference type="InterPro" id="IPR050963">
    <property type="entry name" value="Sirohydro_Cobaltochel/CbiX"/>
</dbReference>
<feature type="domain" description="GLUG" evidence="5">
    <location>
        <begin position="395"/>
        <end position="421"/>
    </location>
</feature>
<dbReference type="Gene3D" id="2.160.20.110">
    <property type="match status" value="4"/>
</dbReference>
<feature type="domain" description="GLUG" evidence="5">
    <location>
        <begin position="949"/>
        <end position="980"/>
    </location>
</feature>
<dbReference type="EMBL" id="DUJU01000187">
    <property type="protein sequence ID" value="HIH95609.1"/>
    <property type="molecule type" value="Genomic_DNA"/>
</dbReference>
<keyword evidence="1" id="KW-0169">Cobalamin biosynthesis</keyword>
<evidence type="ECO:0000256" key="3">
    <source>
        <dbReference type="ARBA" id="ARBA00023239"/>
    </source>
</evidence>
<protein>
    <recommendedName>
        <fullName evidence="5">GLUG domain-containing protein</fullName>
    </recommendedName>
</protein>
<dbReference type="RefSeq" id="WP_281085518.1">
    <property type="nucleotide sequence ID" value="NZ_DUJU01000187.1"/>
</dbReference>
<sequence>MEKPHITLSNQWQLRRILTMLLTMAVVLSLLPATVYAFDPAAENCTSTATINCTLENASYTDKEEIAVSLFAEGCGTESDPYQIATAEQLDRVRCYPDKHFILTADIDLSGYENWEPIGTFKPLSDDPKDEETPDPEAAFTGTFNGNGYIISNLTINQPAGTAVGLFGCAVGDEKNPSSISNLTVKNADVTGYAFVGGMLGVQYLNGNLEGLSLTGDQNTVRGNTNVGGITGGSLSDMKDCNAAADIVLLGDGANHAGVLSGGLEDGSLLNCTATGGTVTVKGDNRYGVGGLAGCVIEGAAVTNCHADDVSITACGKNNSMIGGLLGHTGASDAEHPTRVMGCSADVTIIVSDSTSRVGGLVGSGFYLEQYKEYYPTPTMYSIVNCSTSGSITGGSESIGSIAGHAHNSTIENCTSTMAVNCASDAPQVGKEETGVVPPTTGILVVAHGSPEDEWNQPVRDAVEGIDCPYPVELGFLEFVEGEDIGTAVASLEEQGVEHIITVPIFVASASGHIEEIKYILGISSSITEEDAIEEGLEVVSHNAEIEMTSALDDHPLVAEILDDRIATVSQQADQEIVVLVAHGTSEEEDLKVWKNNLASLGQQLKENYQFLDVDYGFVAMGEPNVRAVVEAQQAENPGASVIVMPVMLSEGTFTSTTIPEVLSGLTYLYPAEGQRSLLPHDKISQLIVSRAYDAIGVFAGGNGTTESPYQIATVKQLDQVRNYLDKDFVLTADLDLSGYENWEPIGTFQPLSDDPEDEETPNPELAFTGTFNGNGYTISNLTIDQPEGMAVGLFGCVAGEQESPIHIYDLTLKNANVTGNFCVGGVVGFQYADSIMENITLTGDNRVQGNIYVGGILGGSDIGGGSAELRECNAAADIVLVGDAANSAGVLGGALNACSVIDCTATGTVIAEGEDYFALGGLIGGAFEGIEVINCHADNVSITACGKNNTMVGGLLGYAGTYGKQLPTQVTDCSANATIAVLNSTERVGGLVGGSFYHELAAEARPVPAHYAINSCNTSGSITGGGNEVGSIAGYAYDSTVENCTSTMTINRVSGNVSQVGLYESAFEGGNGTEESPYRITTAEQLDRVRYYLDKHFVLIADIDLSGYENWTPIGTFDENIFENDGHSDIAFSGTFDGNGHTVSNLTATHQDLVGVGLFSVASSDAVIKNLTVENASVTGYMSAAGIIGLNCGLVENLALKGENAISGINCIGGIIGGHGFGSVKNCTVEDVTINVLGDNDFSSGRIIQCDVAECGGLIIGGAFTGSIENCSALGEIIAEGNEPVGLGGIGGCLEYMENITGCTADVTITAPNSAHAVGGLCGYAGTGDTENPAVIENCSVKFVMNTANATHIGGLVGTGLYYMGMETVFSIDNCTIEGQINGAVTPGAIAGRAENCTIGSEISYDVKLDGNPLLAKIGTTDRMYESSDQPESVEDLSAWANSGSGSFESLVNYVNDDALSNVWNTAASSETAQMMAGMFGVNVTDGASLKAMFANMASAPANNGSQIYQIKFGYDCKTIYFCDQDGNVIESHPYTFVESNNSLGMLAGETTYVFKADDDAGVLTYIAMLKPHFDEGMDETTMPAHVHFYYAETKNTLSTYKPDSITLSSWMPTMLQMGDEFSTADKVAMLECLFGINNAFAGGDGSDESPYQIETAAQLDQVRYNLDKDFVLMADIDLAGYENWQPIGIFQPASSAPEDEENPDPEVAFSGTFDGNGHTISNLTINQPEGMAVGLFGCVVGTPENPCSIHDLKVENVDVTGSAFVGGVVGVQFLNGNLERLSLTGESNTVRGNANIGGITGGSLNDMKDCHAAADIVLRGDGANHAGVLSGGLEDGSLLNCTATGTVTAEGDNRYGVGGLAGCVIEGEAVANCHANGVTITALGENNAMIGGLLGHTGASDAEHKTQVTGCSADVTITVSDSTSRVGGLVGSGFYLEQYKEYYPTPTMYRIANCSTSGRIIGGSEAIGSIAGHAYNSIIENCTSTITTYYALENVPQVGKEETGISTPTTGILVVAHGSPEDEWNQPVRDAVEGIDCPYPVELGFLEFV</sequence>
<evidence type="ECO:0000313" key="7">
    <source>
        <dbReference type="Proteomes" id="UP000600774"/>
    </source>
</evidence>
<organism evidence="6 7">
    <name type="scientific">Methanosarcina acetivorans</name>
    <dbReference type="NCBI Taxonomy" id="2214"/>
    <lineage>
        <taxon>Archaea</taxon>
        <taxon>Methanobacteriati</taxon>
        <taxon>Methanobacteriota</taxon>
        <taxon>Stenosarchaea group</taxon>
        <taxon>Methanomicrobia</taxon>
        <taxon>Methanosarcinales</taxon>
        <taxon>Methanosarcinaceae</taxon>
        <taxon>Methanosarcina</taxon>
    </lineage>
</organism>
<dbReference type="Pfam" id="PF07581">
    <property type="entry name" value="Glug"/>
    <property type="match status" value="5"/>
</dbReference>
<dbReference type="SUPFAM" id="SSF53800">
    <property type="entry name" value="Chelatase"/>
    <property type="match status" value="1"/>
</dbReference>
<dbReference type="InterPro" id="IPR002762">
    <property type="entry name" value="CbiX-like"/>
</dbReference>
<evidence type="ECO:0000256" key="4">
    <source>
        <dbReference type="ARBA" id="ARBA00023285"/>
    </source>
</evidence>
<evidence type="ECO:0000256" key="1">
    <source>
        <dbReference type="ARBA" id="ARBA00022573"/>
    </source>
</evidence>
<dbReference type="PANTHER" id="PTHR33542">
    <property type="entry name" value="SIROHYDROCHLORIN FERROCHELATASE, CHLOROPLASTIC"/>
    <property type="match status" value="1"/>
</dbReference>
<dbReference type="GO" id="GO:0046872">
    <property type="term" value="F:metal ion binding"/>
    <property type="evidence" value="ECO:0007669"/>
    <property type="project" value="UniProtKB-KW"/>
</dbReference>
<gene>
    <name evidence="6" type="ORF">HA338_16920</name>
</gene>
<dbReference type="Gene3D" id="3.40.50.1400">
    <property type="match status" value="2"/>
</dbReference>